<gene>
    <name evidence="1" type="ORF">BCF46_2353</name>
</gene>
<proteinExistence type="predicted"/>
<dbReference type="InterPro" id="IPR027417">
    <property type="entry name" value="P-loop_NTPase"/>
</dbReference>
<organism evidence="1 2">
    <name type="scientific">Litoreibacter meonggei</name>
    <dbReference type="NCBI Taxonomy" id="1049199"/>
    <lineage>
        <taxon>Bacteria</taxon>
        <taxon>Pseudomonadati</taxon>
        <taxon>Pseudomonadota</taxon>
        <taxon>Alphaproteobacteria</taxon>
        <taxon>Rhodobacterales</taxon>
        <taxon>Roseobacteraceae</taxon>
        <taxon>Litoreibacter</taxon>
    </lineage>
</organism>
<evidence type="ECO:0000313" key="1">
    <source>
        <dbReference type="EMBL" id="RLJ52125.1"/>
    </source>
</evidence>
<reference evidence="1 2" key="1">
    <citation type="submission" date="2018-10" db="EMBL/GenBank/DDBJ databases">
        <title>Genomic Encyclopedia of Archaeal and Bacterial Type Strains, Phase II (KMG-II): from individual species to whole genera.</title>
        <authorList>
            <person name="Goeker M."/>
        </authorList>
    </citation>
    <scope>NUCLEOTIDE SEQUENCE [LARGE SCALE GENOMIC DNA]</scope>
    <source>
        <strain evidence="1 2">DSM 29466</strain>
    </source>
</reference>
<keyword evidence="2" id="KW-1185">Reference proteome</keyword>
<protein>
    <recommendedName>
        <fullName evidence="3">LPS sulfotransferase NodH</fullName>
    </recommendedName>
</protein>
<dbReference type="EMBL" id="RCCE01000003">
    <property type="protein sequence ID" value="RLJ52125.1"/>
    <property type="molecule type" value="Genomic_DNA"/>
</dbReference>
<name>A0A497WM26_9RHOB</name>
<evidence type="ECO:0008006" key="3">
    <source>
        <dbReference type="Google" id="ProtNLM"/>
    </source>
</evidence>
<sequence length="476" mass="53611">MSNQFEYFVVFAEMRTGSNFLEASLNEFSDLHCYGEAYNPHFVGHHNKDALFGVDMAQREISPLSLIERMKENTDGFPGFRFFNDHDPRVMAHVLEDPRCAKIILTRNPLDSYVSLKIAAQTGQWKLSDMKQRRSATVAFDRDEFLTHLEAKQAFQLDILKGMQVSGQTGFYVAYEDIGNVDVLNGMARFIGSSERIGATPNSVKKQNPSELEDKVTNYDQMVKDLASIDHFALSNTPNFEPRRGPGVPGFYLAAEAPLLFIPVAASPKASVLGWLAALDDVDAEDLQTNLSQKALRQWKRDNPGHRSFTVIRHPLARAHQVFCEYIVPKRDDNFSDPRKVMRNKYGVAVPNQGELSSYSKTEHRAAFANFLKFLKGNLAGQTSIRIDAVWATQSALLQGAAGVVLPDAVIREEELSDRLVAMAESLGIETDAIKMEPEIGPFRLEDIYYEELEKLAMAAYRKDYINFGFGRWDES</sequence>
<dbReference type="OrthoDB" id="7802556at2"/>
<accession>A0A497WM26</accession>
<dbReference type="Gene3D" id="3.40.50.300">
    <property type="entry name" value="P-loop containing nucleotide triphosphate hydrolases"/>
    <property type="match status" value="1"/>
</dbReference>
<dbReference type="SUPFAM" id="SSF52540">
    <property type="entry name" value="P-loop containing nucleoside triphosphate hydrolases"/>
    <property type="match status" value="1"/>
</dbReference>
<dbReference type="AlphaFoldDB" id="A0A497WM26"/>
<evidence type="ECO:0000313" key="2">
    <source>
        <dbReference type="Proteomes" id="UP000269157"/>
    </source>
</evidence>
<dbReference type="RefSeq" id="WP_121024340.1">
    <property type="nucleotide sequence ID" value="NZ_RCCE01000003.1"/>
</dbReference>
<dbReference type="Proteomes" id="UP000269157">
    <property type="component" value="Unassembled WGS sequence"/>
</dbReference>
<comment type="caution">
    <text evidence="1">The sequence shown here is derived from an EMBL/GenBank/DDBJ whole genome shotgun (WGS) entry which is preliminary data.</text>
</comment>